<dbReference type="Gene3D" id="1.10.10.60">
    <property type="entry name" value="Homeodomain-like"/>
    <property type="match status" value="1"/>
</dbReference>
<dbReference type="InterPro" id="IPR009057">
    <property type="entry name" value="Homeodomain-like_sf"/>
</dbReference>
<dbReference type="AlphaFoldDB" id="A0A076NT59"/>
<dbReference type="InterPro" id="IPR018060">
    <property type="entry name" value="HTH_AraC"/>
</dbReference>
<dbReference type="SUPFAM" id="SSF46689">
    <property type="entry name" value="Homeodomain-like"/>
    <property type="match status" value="1"/>
</dbReference>
<evidence type="ECO:0000313" key="5">
    <source>
        <dbReference type="Proteomes" id="UP000596329"/>
    </source>
</evidence>
<reference evidence="4 5" key="1">
    <citation type="submission" date="2020-07" db="EMBL/GenBank/DDBJ databases">
        <title>Genomic characterization of Flavobacterium psychrophilum strains.</title>
        <authorList>
            <person name="Castillo D."/>
            <person name="Jorgensen J."/>
            <person name="Middelboe M."/>
        </authorList>
    </citation>
    <scope>NUCLEOTIDE SEQUENCE [LARGE SCALE GENOMIC DNA]</scope>
    <source>
        <strain evidence="4 5">FPS-R7</strain>
    </source>
</reference>
<organism evidence="4 5">
    <name type="scientific">Flavobacterium psychrophilum</name>
    <dbReference type="NCBI Taxonomy" id="96345"/>
    <lineage>
        <taxon>Bacteria</taxon>
        <taxon>Pseudomonadati</taxon>
        <taxon>Bacteroidota</taxon>
        <taxon>Flavobacteriia</taxon>
        <taxon>Flavobacteriales</taxon>
        <taxon>Flavobacteriaceae</taxon>
        <taxon>Flavobacterium</taxon>
    </lineage>
</organism>
<name>A0A076NT59_FLAPS</name>
<dbReference type="Proteomes" id="UP000596329">
    <property type="component" value="Chromosome"/>
</dbReference>
<dbReference type="KEGG" id="fpw:IA04_04590"/>
<dbReference type="Pfam" id="PF12833">
    <property type="entry name" value="HTH_18"/>
    <property type="match status" value="1"/>
</dbReference>
<keyword evidence="2" id="KW-0238">DNA-binding</keyword>
<dbReference type="PROSITE" id="PS01124">
    <property type="entry name" value="HTH_ARAC_FAMILY_2"/>
    <property type="match status" value="1"/>
</dbReference>
<dbReference type="PANTHER" id="PTHR43280:SF32">
    <property type="entry name" value="TRANSCRIPTIONAL REGULATORY PROTEIN"/>
    <property type="match status" value="1"/>
</dbReference>
<dbReference type="KEGG" id="fpv:IA03_04675"/>
<dbReference type="GO" id="GO:0003700">
    <property type="term" value="F:DNA-binding transcription factor activity"/>
    <property type="evidence" value="ECO:0007669"/>
    <property type="project" value="InterPro"/>
</dbReference>
<dbReference type="RefSeq" id="WP_011963141.1">
    <property type="nucleotide sequence ID" value="NZ_BJSV01000027.1"/>
</dbReference>
<accession>A0A076NT59</accession>
<dbReference type="SMART" id="SM00342">
    <property type="entry name" value="HTH_ARAC"/>
    <property type="match status" value="1"/>
</dbReference>
<dbReference type="PANTHER" id="PTHR43280">
    <property type="entry name" value="ARAC-FAMILY TRANSCRIPTIONAL REGULATOR"/>
    <property type="match status" value="1"/>
</dbReference>
<dbReference type="KEGG" id="fpq:IB65_04585"/>
<gene>
    <name evidence="4" type="ORF">H0H26_08485</name>
</gene>
<dbReference type="OMA" id="YLCRYFK"/>
<protein>
    <submittedName>
        <fullName evidence="4">Helix-turn-helix transcriptional regulator</fullName>
    </submittedName>
</protein>
<proteinExistence type="predicted"/>
<dbReference type="GeneID" id="66552392"/>
<keyword evidence="1" id="KW-0805">Transcription regulation</keyword>
<dbReference type="KEGG" id="fpk:IA06_04625"/>
<evidence type="ECO:0000313" key="4">
    <source>
        <dbReference type="EMBL" id="QRE02947.1"/>
    </source>
</evidence>
<evidence type="ECO:0000256" key="3">
    <source>
        <dbReference type="ARBA" id="ARBA00023163"/>
    </source>
</evidence>
<dbReference type="KEGG" id="fpc:FPSM_01394"/>
<dbReference type="EMBL" id="CP059075">
    <property type="protein sequence ID" value="QRE02947.1"/>
    <property type="molecule type" value="Genomic_DNA"/>
</dbReference>
<keyword evidence="3" id="KW-0804">Transcription</keyword>
<evidence type="ECO:0000256" key="2">
    <source>
        <dbReference type="ARBA" id="ARBA00023125"/>
    </source>
</evidence>
<sequence length="288" mass="33275">MENYKNLQDTLSFFNIDCNNSYYISTGKSIFEFPNEPFRMDYYTFCICTKGEIDLEINGIKYKISLGSIICSAPSTIVHFLNATNDFQMQLVFFDKIFLLTNISDPYIIEKMGLFQNDSYSIVNTSKKNIKNVLNIVGKLKNEEKNTSDFIIPKIRTLIFLLLIEIAEIYIKVAPETIADKDPQTNLFFRFNKLIQENILLHKEVTFYANQLCVSNKYLIEITKKTTGKTPHEIINEALFKESVVLLGNPNLSISEIAYKLQFNSISAFGRFFKHQNNCSPSDYKRGR</sequence>
<evidence type="ECO:0000256" key="1">
    <source>
        <dbReference type="ARBA" id="ARBA00023015"/>
    </source>
</evidence>
<dbReference type="GO" id="GO:0043565">
    <property type="term" value="F:sequence-specific DNA binding"/>
    <property type="evidence" value="ECO:0007669"/>
    <property type="project" value="InterPro"/>
</dbReference>